<dbReference type="InParanoid" id="A0A482X6Q3"/>
<dbReference type="InterPro" id="IPR036682">
    <property type="entry name" value="OS_D_A10/PebIII_sf"/>
</dbReference>
<name>A0A482X6Q3_LAOST</name>
<evidence type="ECO:0000256" key="2">
    <source>
        <dbReference type="SAM" id="SignalP"/>
    </source>
</evidence>
<proteinExistence type="predicted"/>
<dbReference type="SMR" id="A0A482X6Q3"/>
<dbReference type="Proteomes" id="UP000291343">
    <property type="component" value="Unassembled WGS sequence"/>
</dbReference>
<feature type="region of interest" description="Disordered" evidence="1">
    <location>
        <begin position="118"/>
        <end position="158"/>
    </location>
</feature>
<evidence type="ECO:0000313" key="4">
    <source>
        <dbReference type="Proteomes" id="UP000291343"/>
    </source>
</evidence>
<dbReference type="Pfam" id="PF03392">
    <property type="entry name" value="OS-D"/>
    <property type="match status" value="1"/>
</dbReference>
<dbReference type="AlphaFoldDB" id="A0A482X6Q3"/>
<feature type="chain" id="PRO_5019804137" evidence="2">
    <location>
        <begin position="22"/>
        <end position="158"/>
    </location>
</feature>
<reference evidence="3 4" key="1">
    <citation type="journal article" date="2017" name="Gigascience">
        <title>Genome sequence of the small brown planthopper, Laodelphax striatellus.</title>
        <authorList>
            <person name="Zhu J."/>
            <person name="Jiang F."/>
            <person name="Wang X."/>
            <person name="Yang P."/>
            <person name="Bao Y."/>
            <person name="Zhao W."/>
            <person name="Wang W."/>
            <person name="Lu H."/>
            <person name="Wang Q."/>
            <person name="Cui N."/>
            <person name="Li J."/>
            <person name="Chen X."/>
            <person name="Luo L."/>
            <person name="Yu J."/>
            <person name="Kang L."/>
            <person name="Cui F."/>
        </authorList>
    </citation>
    <scope>NUCLEOTIDE SEQUENCE [LARGE SCALE GENOMIC DNA]</scope>
    <source>
        <strain evidence="3">Lst14</strain>
    </source>
</reference>
<dbReference type="EMBL" id="QKKF02016774">
    <property type="protein sequence ID" value="RZF41454.1"/>
    <property type="molecule type" value="Genomic_DNA"/>
</dbReference>
<sequence length="158" mass="17376">MMHQVVVALFVCVGSVQLACSQPAKMPEKASTRLDPVHLDQVLSDAKMRDNYVRCFMEKGVCTPEATEIKHLLPAALNDNCAKCSKQQKVGSGKVIQFLMDEQPDIWKQVSAKYDPKGLHKKWFSPTPKNKKTAANKAAAAAKTSNNSSNEKDDSKGQ</sequence>
<comment type="caution">
    <text evidence="3">The sequence shown here is derived from an EMBL/GenBank/DDBJ whole genome shotgun (WGS) entry which is preliminary data.</text>
</comment>
<feature type="compositionally biased region" description="Low complexity" evidence="1">
    <location>
        <begin position="135"/>
        <end position="149"/>
    </location>
</feature>
<dbReference type="Gene3D" id="1.10.2080.10">
    <property type="entry name" value="Insect odorant-binding protein A10/Ejaculatory bulb-specific protein 3"/>
    <property type="match status" value="1"/>
</dbReference>
<gene>
    <name evidence="3" type="ORF">LSTR_LSTR000168</name>
</gene>
<evidence type="ECO:0000256" key="1">
    <source>
        <dbReference type="SAM" id="MobiDB-lite"/>
    </source>
</evidence>
<organism evidence="3 4">
    <name type="scientific">Laodelphax striatellus</name>
    <name type="common">Small brown planthopper</name>
    <name type="synonym">Delphax striatella</name>
    <dbReference type="NCBI Taxonomy" id="195883"/>
    <lineage>
        <taxon>Eukaryota</taxon>
        <taxon>Metazoa</taxon>
        <taxon>Ecdysozoa</taxon>
        <taxon>Arthropoda</taxon>
        <taxon>Hexapoda</taxon>
        <taxon>Insecta</taxon>
        <taxon>Pterygota</taxon>
        <taxon>Neoptera</taxon>
        <taxon>Paraneoptera</taxon>
        <taxon>Hemiptera</taxon>
        <taxon>Auchenorrhyncha</taxon>
        <taxon>Fulgoroidea</taxon>
        <taxon>Delphacidae</taxon>
        <taxon>Criomorphinae</taxon>
        <taxon>Laodelphax</taxon>
    </lineage>
</organism>
<evidence type="ECO:0000313" key="3">
    <source>
        <dbReference type="EMBL" id="RZF41454.1"/>
    </source>
</evidence>
<accession>A0A482X6Q3</accession>
<dbReference type="OrthoDB" id="6625994at2759"/>
<feature type="signal peptide" evidence="2">
    <location>
        <begin position="1"/>
        <end position="21"/>
    </location>
</feature>
<dbReference type="PANTHER" id="PTHR11257">
    <property type="entry name" value="CHEMOSENSORY PROTEIN-RELATED"/>
    <property type="match status" value="1"/>
</dbReference>
<dbReference type="InterPro" id="IPR005055">
    <property type="entry name" value="A10/PebIII"/>
</dbReference>
<dbReference type="PANTHER" id="PTHR11257:SF12">
    <property type="entry name" value="EJACULATORY BULB-SPECIFIC PROTEIN 3-RELATED"/>
    <property type="match status" value="1"/>
</dbReference>
<keyword evidence="2" id="KW-0732">Signal</keyword>
<protein>
    <submittedName>
        <fullName evidence="3">Uncharacterized protein</fullName>
    </submittedName>
</protein>
<feature type="compositionally biased region" description="Basic residues" evidence="1">
    <location>
        <begin position="119"/>
        <end position="134"/>
    </location>
</feature>
<keyword evidence="4" id="KW-1185">Reference proteome</keyword>
<dbReference type="SUPFAM" id="SSF100910">
    <property type="entry name" value="Chemosensory protein Csp2"/>
    <property type="match status" value="1"/>
</dbReference>